<dbReference type="Gene3D" id="3.30.505.50">
    <property type="entry name" value="Sigma 54 modulation/S30EA ribosomal protein, C-terminal domain"/>
    <property type="match status" value="1"/>
</dbReference>
<dbReference type="InParanoid" id="D1C3T1"/>
<dbReference type="RefSeq" id="WP_012871945.1">
    <property type="nucleotide sequence ID" value="NC_013523.1"/>
</dbReference>
<evidence type="ECO:0000256" key="3">
    <source>
        <dbReference type="ARBA" id="ARBA00041148"/>
    </source>
</evidence>
<dbReference type="CDD" id="cd00552">
    <property type="entry name" value="RaiA"/>
    <property type="match status" value="1"/>
</dbReference>
<evidence type="ECO:0000313" key="7">
    <source>
        <dbReference type="Proteomes" id="UP000002027"/>
    </source>
</evidence>
<comment type="subunit">
    <text evidence="4">Interacts with 100S ribosomes.</text>
</comment>
<dbReference type="GO" id="GO:0022627">
    <property type="term" value="C:cytosolic small ribosomal subunit"/>
    <property type="evidence" value="ECO:0007669"/>
    <property type="project" value="TreeGrafter"/>
</dbReference>
<comment type="subcellular location">
    <subcellularLocation>
        <location evidence="4">Cytoplasm</location>
    </subcellularLocation>
</comment>
<proteinExistence type="inferred from homology"/>
<keyword evidence="1 4" id="KW-0810">Translation regulation</keyword>
<dbReference type="EMBL" id="CP001823">
    <property type="protein sequence ID" value="ACZ38898.1"/>
    <property type="molecule type" value="Genomic_DNA"/>
</dbReference>
<dbReference type="SUPFAM" id="SSF69754">
    <property type="entry name" value="Ribosome binding protein Y (YfiA homologue)"/>
    <property type="match status" value="1"/>
</dbReference>
<dbReference type="STRING" id="479434.Sthe_1463"/>
<dbReference type="PANTHER" id="PTHR33231">
    <property type="entry name" value="30S RIBOSOMAL PROTEIN"/>
    <property type="match status" value="1"/>
</dbReference>
<dbReference type="eggNOG" id="COG1544">
    <property type="taxonomic scope" value="Bacteria"/>
</dbReference>
<feature type="domain" description="Sigma 54 modulation/S30EA ribosomal protein C-terminal" evidence="5">
    <location>
        <begin position="136"/>
        <end position="188"/>
    </location>
</feature>
<evidence type="ECO:0000313" key="6">
    <source>
        <dbReference type="EMBL" id="ACZ38898.1"/>
    </source>
</evidence>
<dbReference type="GO" id="GO:0043024">
    <property type="term" value="F:ribosomal small subunit binding"/>
    <property type="evidence" value="ECO:0007669"/>
    <property type="project" value="TreeGrafter"/>
</dbReference>
<dbReference type="HOGENOM" id="CLU_071472_0_2_0"/>
<keyword evidence="6" id="KW-0687">Ribonucleoprotein</keyword>
<dbReference type="NCBIfam" id="TIGR00741">
    <property type="entry name" value="yfiA"/>
    <property type="match status" value="1"/>
</dbReference>
<keyword evidence="7" id="KW-1185">Reference proteome</keyword>
<evidence type="ECO:0000256" key="2">
    <source>
        <dbReference type="ARBA" id="ARBA00038695"/>
    </source>
</evidence>
<reference evidence="7" key="1">
    <citation type="submission" date="2009-11" db="EMBL/GenBank/DDBJ databases">
        <title>The complete chromosome 1 of Sphaerobacter thermophilus DSM 20745.</title>
        <authorList>
            <person name="Lucas S."/>
            <person name="Copeland A."/>
            <person name="Lapidus A."/>
            <person name="Glavina del Rio T."/>
            <person name="Dalin E."/>
            <person name="Tice H."/>
            <person name="Bruce D."/>
            <person name="Goodwin L."/>
            <person name="Pitluck S."/>
            <person name="Kyrpides N."/>
            <person name="Mavromatis K."/>
            <person name="Ivanova N."/>
            <person name="Mikhailova N."/>
            <person name="LaButti K.M."/>
            <person name="Clum A."/>
            <person name="Sun H.I."/>
            <person name="Brettin T."/>
            <person name="Detter J.C."/>
            <person name="Han C."/>
            <person name="Larimer F."/>
            <person name="Land M."/>
            <person name="Hauser L."/>
            <person name="Markowitz V."/>
            <person name="Cheng J.F."/>
            <person name="Hugenholtz P."/>
            <person name="Woyke T."/>
            <person name="Wu D."/>
            <person name="Steenblock K."/>
            <person name="Schneider S."/>
            <person name="Pukall R."/>
            <person name="Goeker M."/>
            <person name="Klenk H.P."/>
            <person name="Eisen J.A."/>
        </authorList>
    </citation>
    <scope>NUCLEOTIDE SEQUENCE [LARGE SCALE GENOMIC DNA]</scope>
    <source>
        <strain evidence="7">ATCC 49802 / DSM 20745 / S 6022</strain>
    </source>
</reference>
<reference evidence="6 7" key="2">
    <citation type="journal article" date="2010" name="Stand. Genomic Sci.">
        <title>Complete genome sequence of Desulfohalobium retbaense type strain (HR(100)).</title>
        <authorList>
            <person name="Spring S."/>
            <person name="Nolan M."/>
            <person name="Lapidus A."/>
            <person name="Glavina Del Rio T."/>
            <person name="Copeland A."/>
            <person name="Tice H."/>
            <person name="Cheng J.F."/>
            <person name="Lucas S."/>
            <person name="Land M."/>
            <person name="Chen F."/>
            <person name="Bruce D."/>
            <person name="Goodwin L."/>
            <person name="Pitluck S."/>
            <person name="Ivanova N."/>
            <person name="Mavromatis K."/>
            <person name="Mikhailova N."/>
            <person name="Pati A."/>
            <person name="Chen A."/>
            <person name="Palaniappan K."/>
            <person name="Hauser L."/>
            <person name="Chang Y.J."/>
            <person name="Jeffries C.D."/>
            <person name="Munk C."/>
            <person name="Kiss H."/>
            <person name="Chain P."/>
            <person name="Han C."/>
            <person name="Brettin T."/>
            <person name="Detter J.C."/>
            <person name="Schuler E."/>
            <person name="Goker M."/>
            <person name="Rohde M."/>
            <person name="Bristow J."/>
            <person name="Eisen J.A."/>
            <person name="Markowitz V."/>
            <person name="Hugenholtz P."/>
            <person name="Kyrpides N.C."/>
            <person name="Klenk H.P."/>
        </authorList>
    </citation>
    <scope>NUCLEOTIDE SEQUENCE [LARGE SCALE GENOMIC DNA]</scope>
    <source>
        <strain evidence="7">ATCC 49802 / DSM 20745 / S 6022</strain>
    </source>
</reference>
<dbReference type="Pfam" id="PF16321">
    <property type="entry name" value="Ribosom_S30AE_C"/>
    <property type="match status" value="1"/>
</dbReference>
<comment type="function">
    <text evidence="4">Required for dimerization of active 70S ribosomes into 100S ribosomes in stationary phase; 100S ribosomes are translationally inactive and sometimes present during exponential growth.</text>
</comment>
<dbReference type="Gene3D" id="3.30.160.100">
    <property type="entry name" value="Ribosome hibernation promotion factor-like"/>
    <property type="match status" value="1"/>
</dbReference>
<comment type="similarity">
    <text evidence="4">Belongs to the HPF/YfiA ribosome-associated protein family. Long HPF subfamily.</text>
</comment>
<dbReference type="InterPro" id="IPR032528">
    <property type="entry name" value="Ribosom_S30AE_C"/>
</dbReference>
<keyword evidence="4" id="KW-0963">Cytoplasm</keyword>
<dbReference type="GO" id="GO:0045900">
    <property type="term" value="P:negative regulation of translational elongation"/>
    <property type="evidence" value="ECO:0007669"/>
    <property type="project" value="TreeGrafter"/>
</dbReference>
<dbReference type="Pfam" id="PF02482">
    <property type="entry name" value="Ribosomal_S30AE"/>
    <property type="match status" value="1"/>
</dbReference>
<sequence length="194" mass="22937">MDVQIKARNLRLTDALQEYIESRLQRLDKIDQKVTDAKFEIRSERNRTGGEQMVAQFTIATKDAILRTEEKNRDIHVAIDLAIERMERQIRRFRDKRVFYRRRQRQMAAEAGEPLPVSTLDGLDVAEEEEETPSELLVRRKRFKIQPMSEEEAIEQMELLGHDFFVFFNPDLAEINVLYRRRDGLYGVIQPELA</sequence>
<evidence type="ECO:0000256" key="4">
    <source>
        <dbReference type="HAMAP-Rule" id="MF_00839"/>
    </source>
</evidence>
<organism evidence="6 7">
    <name type="scientific">Sphaerobacter thermophilus (strain ATCC 49802 / DSM 20745 / KCCM 41009 / NCIMB 13125 / S 6022)</name>
    <dbReference type="NCBI Taxonomy" id="479434"/>
    <lineage>
        <taxon>Bacteria</taxon>
        <taxon>Pseudomonadati</taxon>
        <taxon>Thermomicrobiota</taxon>
        <taxon>Thermomicrobia</taxon>
        <taxon>Sphaerobacterales</taxon>
        <taxon>Sphaerobacterineae</taxon>
        <taxon>Sphaerobacteraceae</taxon>
        <taxon>Sphaerobacter</taxon>
    </lineage>
</organism>
<keyword evidence="6" id="KW-0689">Ribosomal protein</keyword>
<dbReference type="PANTHER" id="PTHR33231:SF1">
    <property type="entry name" value="30S RIBOSOMAL PROTEIN"/>
    <property type="match status" value="1"/>
</dbReference>
<dbReference type="HAMAP" id="MF_00839">
    <property type="entry name" value="HPF"/>
    <property type="match status" value="1"/>
</dbReference>
<dbReference type="InterPro" id="IPR036567">
    <property type="entry name" value="RHF-like"/>
</dbReference>
<evidence type="ECO:0000259" key="5">
    <source>
        <dbReference type="Pfam" id="PF16321"/>
    </source>
</evidence>
<protein>
    <recommendedName>
        <fullName evidence="3 4">Ribosome hibernation promoting factor</fullName>
        <shortName evidence="4">HPF</shortName>
    </recommendedName>
</protein>
<accession>D1C3T1</accession>
<evidence type="ECO:0000256" key="1">
    <source>
        <dbReference type="ARBA" id="ARBA00022845"/>
    </source>
</evidence>
<dbReference type="Proteomes" id="UP000002027">
    <property type="component" value="Chromosome 1"/>
</dbReference>
<dbReference type="KEGG" id="sti:Sthe_1463"/>
<dbReference type="InterPro" id="IPR038416">
    <property type="entry name" value="Ribosom_S30AE_C_sf"/>
</dbReference>
<gene>
    <name evidence="4" type="primary">hpf</name>
    <name evidence="6" type="ordered locus">Sthe_1463</name>
</gene>
<dbReference type="FunCoup" id="D1C3T1">
    <property type="interactions" value="326"/>
</dbReference>
<dbReference type="AlphaFoldDB" id="D1C3T1"/>
<dbReference type="InterPro" id="IPR050574">
    <property type="entry name" value="HPF/YfiA_ribosome-assoc"/>
</dbReference>
<name>D1C3T1_SPHTD</name>
<dbReference type="InterPro" id="IPR034694">
    <property type="entry name" value="HPF_long/plastid"/>
</dbReference>
<comment type="subunit">
    <text evidence="2">Associates exclusively with 100S ribosomes, which are dimers of 70S ribosomes.</text>
</comment>
<dbReference type="OrthoDB" id="9794975at2"/>
<dbReference type="InterPro" id="IPR003489">
    <property type="entry name" value="RHF/RaiA"/>
</dbReference>